<dbReference type="STRING" id="1579316.RC74_09875"/>
<evidence type="ECO:0000313" key="2">
    <source>
        <dbReference type="Proteomes" id="UP000070371"/>
    </source>
</evidence>
<protein>
    <recommendedName>
        <fullName evidence="3">Condensation domain-containing protein</fullName>
    </recommendedName>
</protein>
<dbReference type="RefSeq" id="WP_039001566.1">
    <property type="nucleotide sequence ID" value="NZ_CP014327.1"/>
</dbReference>
<gene>
    <name evidence="1" type="ORF">RC74_09875</name>
</gene>
<name>A0A126V0P4_9RHOB</name>
<reference evidence="1 2" key="1">
    <citation type="submission" date="2016-02" db="EMBL/GenBank/DDBJ databases">
        <title>Complete genome sequence of Halocynthiibacter arcticus PAMC 20958t from arctic marine sediment.</title>
        <authorList>
            <person name="Lee Y.M."/>
            <person name="Baek K."/>
            <person name="Lee H.K."/>
            <person name="Shin S.C."/>
        </authorList>
    </citation>
    <scope>NUCLEOTIDE SEQUENCE [LARGE SCALE GENOMIC DNA]</scope>
    <source>
        <strain evidence="1">PAMC 20958</strain>
    </source>
</reference>
<dbReference type="Proteomes" id="UP000070371">
    <property type="component" value="Chromosome"/>
</dbReference>
<sequence>MPNQITARVPGAGARDFVDWMQNEGNVTLAPSAIWAAFAAAALRSALQAGDDELVISLLDLQAEGRRLTNPDRARLSFLPESDPDARANLALRDLSASPISSLRLAGWDAPSLSIATEGDTYLICLDFTPDQLSDAQAIQLISEFADRLTDPLRHLL</sequence>
<dbReference type="EMBL" id="CP014327">
    <property type="protein sequence ID" value="AML51525.1"/>
    <property type="molecule type" value="Genomic_DNA"/>
</dbReference>
<evidence type="ECO:0000313" key="1">
    <source>
        <dbReference type="EMBL" id="AML51525.1"/>
    </source>
</evidence>
<dbReference type="OrthoDB" id="9804723at2"/>
<accession>A0A126V0P4</accession>
<keyword evidence="2" id="KW-1185">Reference proteome</keyword>
<dbReference type="AlphaFoldDB" id="A0A126V0P4"/>
<evidence type="ECO:0008006" key="3">
    <source>
        <dbReference type="Google" id="ProtNLM"/>
    </source>
</evidence>
<organism evidence="1 2">
    <name type="scientific">Falsihalocynthiibacter arcticus</name>
    <dbReference type="NCBI Taxonomy" id="1579316"/>
    <lineage>
        <taxon>Bacteria</taxon>
        <taxon>Pseudomonadati</taxon>
        <taxon>Pseudomonadota</taxon>
        <taxon>Alphaproteobacteria</taxon>
        <taxon>Rhodobacterales</taxon>
        <taxon>Roseobacteraceae</taxon>
        <taxon>Falsihalocynthiibacter</taxon>
    </lineage>
</organism>
<proteinExistence type="predicted"/>
<dbReference type="KEGG" id="hat:RC74_09875"/>